<dbReference type="NCBIfam" id="TIGR04183">
    <property type="entry name" value="Por_Secre_tail"/>
    <property type="match status" value="1"/>
</dbReference>
<evidence type="ECO:0000313" key="4">
    <source>
        <dbReference type="EMBL" id="AWI27044.1"/>
    </source>
</evidence>
<feature type="signal peptide" evidence="2">
    <location>
        <begin position="1"/>
        <end position="21"/>
    </location>
</feature>
<name>A0A2S1SKV0_9FLAO</name>
<dbReference type="InterPro" id="IPR026444">
    <property type="entry name" value="Secre_tail"/>
</dbReference>
<feature type="chain" id="PRO_5015453696" description="Secretion system C-terminal sorting domain-containing protein" evidence="2">
    <location>
        <begin position="22"/>
        <end position="314"/>
    </location>
</feature>
<keyword evidence="5" id="KW-1185">Reference proteome</keyword>
<protein>
    <recommendedName>
        <fullName evidence="3">Secretion system C-terminal sorting domain-containing protein</fullName>
    </recommendedName>
</protein>
<dbReference type="Pfam" id="PF18962">
    <property type="entry name" value="Por_Secre_tail"/>
    <property type="match status" value="1"/>
</dbReference>
<proteinExistence type="predicted"/>
<sequence length="314" mass="34319">MKTITNAMLVLALACSCLTYGQPGCGSTVSVTSPDKKTIFSETVYDAAGHVQSATGAIPWDTPVHFRIISPCGALSYFLSPELQGGYDSYETGSSIFNTDNRLVEFTTSFTNPMLEQDPKITILTAINGNVSALKMNTAPAIPPPPPPATCINYEITRCGEMNCIRFTRFDAACHLCYKVFVRYTDGTSGSFPISFLTGEKVMICSEKLVDRVIASVAIDCKEANFERKAPVAEATETQKRVTLYPNPAQSEINFEGDDLSGYKISVFDANGRKIIDDDTPDHPISLSNYASGIYFYTLTDEKGYSQQGKLMKQ</sequence>
<dbReference type="OrthoDB" id="1323655at2"/>
<organism evidence="4 5">
    <name type="scientific">Flavobacterium pallidum</name>
    <dbReference type="NCBI Taxonomy" id="2172098"/>
    <lineage>
        <taxon>Bacteria</taxon>
        <taxon>Pseudomonadati</taxon>
        <taxon>Bacteroidota</taxon>
        <taxon>Flavobacteriia</taxon>
        <taxon>Flavobacteriales</taxon>
        <taxon>Flavobacteriaceae</taxon>
        <taxon>Flavobacterium</taxon>
    </lineage>
</organism>
<dbReference type="KEGG" id="fpal:HYN49_14660"/>
<evidence type="ECO:0000259" key="3">
    <source>
        <dbReference type="Pfam" id="PF18962"/>
    </source>
</evidence>
<evidence type="ECO:0000256" key="2">
    <source>
        <dbReference type="SAM" id="SignalP"/>
    </source>
</evidence>
<dbReference type="Proteomes" id="UP000244937">
    <property type="component" value="Chromosome"/>
</dbReference>
<dbReference type="EMBL" id="CP029187">
    <property type="protein sequence ID" value="AWI27044.1"/>
    <property type="molecule type" value="Genomic_DNA"/>
</dbReference>
<feature type="domain" description="Secretion system C-terminal sorting" evidence="3">
    <location>
        <begin position="244"/>
        <end position="307"/>
    </location>
</feature>
<gene>
    <name evidence="4" type="ORF">HYN49_14660</name>
</gene>
<keyword evidence="1 2" id="KW-0732">Signal</keyword>
<accession>A0A2S1SKV0</accession>
<evidence type="ECO:0000256" key="1">
    <source>
        <dbReference type="ARBA" id="ARBA00022729"/>
    </source>
</evidence>
<reference evidence="4 5" key="1">
    <citation type="submission" date="2018-05" db="EMBL/GenBank/DDBJ databases">
        <title>Genome sequencing of Flavobacterium sp. HYN0049.</title>
        <authorList>
            <person name="Yi H."/>
            <person name="Baek C."/>
        </authorList>
    </citation>
    <scope>NUCLEOTIDE SEQUENCE [LARGE SCALE GENOMIC DNA]</scope>
    <source>
        <strain evidence="4 5">HYN0049</strain>
    </source>
</reference>
<dbReference type="PROSITE" id="PS51257">
    <property type="entry name" value="PROKAR_LIPOPROTEIN"/>
    <property type="match status" value="1"/>
</dbReference>
<dbReference type="AlphaFoldDB" id="A0A2S1SKV0"/>
<dbReference type="RefSeq" id="WP_108904815.1">
    <property type="nucleotide sequence ID" value="NZ_CP029187.1"/>
</dbReference>
<evidence type="ECO:0000313" key="5">
    <source>
        <dbReference type="Proteomes" id="UP000244937"/>
    </source>
</evidence>